<organism evidence="2 3">
    <name type="scientific">Filimonas lacunae</name>
    <dbReference type="NCBI Taxonomy" id="477680"/>
    <lineage>
        <taxon>Bacteria</taxon>
        <taxon>Pseudomonadati</taxon>
        <taxon>Bacteroidota</taxon>
        <taxon>Chitinophagia</taxon>
        <taxon>Chitinophagales</taxon>
        <taxon>Chitinophagaceae</taxon>
        <taxon>Filimonas</taxon>
    </lineage>
</organism>
<feature type="region of interest" description="Disordered" evidence="1">
    <location>
        <begin position="18"/>
        <end position="94"/>
    </location>
</feature>
<dbReference type="Proteomes" id="UP000186917">
    <property type="component" value="Unassembled WGS sequence"/>
</dbReference>
<dbReference type="STRING" id="477680.SAMN05421788_107236"/>
<dbReference type="AlphaFoldDB" id="A0A1N7QX95"/>
<feature type="compositionally biased region" description="Basic and acidic residues" evidence="1">
    <location>
        <begin position="31"/>
        <end position="43"/>
    </location>
</feature>
<feature type="compositionally biased region" description="Basic and acidic residues" evidence="1">
    <location>
        <begin position="73"/>
        <end position="94"/>
    </location>
</feature>
<protein>
    <submittedName>
        <fullName evidence="2">Uncharacterized protein</fullName>
    </submittedName>
</protein>
<accession>A0A1N7QX95</accession>
<evidence type="ECO:0000313" key="2">
    <source>
        <dbReference type="EMBL" id="SIT27439.1"/>
    </source>
</evidence>
<dbReference type="EMBL" id="FTOR01000007">
    <property type="protein sequence ID" value="SIT27439.1"/>
    <property type="molecule type" value="Genomic_DNA"/>
</dbReference>
<proteinExistence type="predicted"/>
<reference evidence="3" key="1">
    <citation type="submission" date="2017-01" db="EMBL/GenBank/DDBJ databases">
        <authorList>
            <person name="Varghese N."/>
            <person name="Submissions S."/>
        </authorList>
    </citation>
    <scope>NUCLEOTIDE SEQUENCE [LARGE SCALE GENOMIC DNA]</scope>
    <source>
        <strain evidence="3">DSM 21054</strain>
    </source>
</reference>
<evidence type="ECO:0000256" key="1">
    <source>
        <dbReference type="SAM" id="MobiDB-lite"/>
    </source>
</evidence>
<name>A0A1N7QX95_9BACT</name>
<keyword evidence="3" id="KW-1185">Reference proteome</keyword>
<gene>
    <name evidence="2" type="ORF">SAMN05421788_107236</name>
</gene>
<feature type="compositionally biased region" description="Basic and acidic residues" evidence="1">
    <location>
        <begin position="52"/>
        <end position="64"/>
    </location>
</feature>
<evidence type="ECO:0000313" key="3">
    <source>
        <dbReference type="Proteomes" id="UP000186917"/>
    </source>
</evidence>
<sequence>MFLIYNFPEKPSGMILFPVLPNQHSYPMTQNKKDEKDPKKDQQKGAIQPDPETLHTTDPQDHMKGPVSSLVNKTKETIEDEGGKHTDTGKEEDD</sequence>